<gene>
    <name evidence="1" type="ORF">MNB_ARC-1_67</name>
</gene>
<organism evidence="1">
    <name type="scientific">hydrothermal vent metagenome</name>
    <dbReference type="NCBI Taxonomy" id="652676"/>
    <lineage>
        <taxon>unclassified sequences</taxon>
        <taxon>metagenomes</taxon>
        <taxon>ecological metagenomes</taxon>
    </lineage>
</organism>
<dbReference type="AlphaFoldDB" id="A0A3B1E982"/>
<accession>A0A3B1E982</accession>
<name>A0A3B1E982_9ZZZZ</name>
<dbReference type="PANTHER" id="PTHR19871">
    <property type="entry name" value="BETA TRANSDUCIN-RELATED PROTEIN"/>
    <property type="match status" value="1"/>
</dbReference>
<protein>
    <submittedName>
        <fullName evidence="1">Uncharacterized protein</fullName>
    </submittedName>
</protein>
<sequence length="237" mass="27899">MIGDRYGWVPLPNTIVKDEFETLLEHINDLDKKYLANWYTEDKNQLPESYVLKQREDKYIDYAAWEIVENKIRNILQDAASHSDLDNSTKDKYFISATESEAIEGIVPYLNTTEYQQKLLQLIPNLEQTDPTHIFGFFRNINTTTAIDDKFVSTDYDKAQKFKQNIKNILPNGNALSMDTSQITRDKLDEAYLYKFVTSVMKFLKHQIDKQVSQDNRSNNSNFEVEKLQQKHYLYQQ</sequence>
<dbReference type="InterPro" id="IPR052752">
    <property type="entry name" value="NACHT-WD_repeat"/>
</dbReference>
<dbReference type="EMBL" id="UOYO01000022">
    <property type="protein sequence ID" value="VAY87285.1"/>
    <property type="molecule type" value="Genomic_DNA"/>
</dbReference>
<evidence type="ECO:0000313" key="1">
    <source>
        <dbReference type="EMBL" id="VAY87285.1"/>
    </source>
</evidence>
<dbReference type="PANTHER" id="PTHR19871:SF14">
    <property type="entry name" value="DUF4062 DOMAIN-CONTAINING PROTEIN"/>
    <property type="match status" value="1"/>
</dbReference>
<reference evidence="1" key="1">
    <citation type="submission" date="2018-10" db="EMBL/GenBank/DDBJ databases">
        <authorList>
            <person name="Aoki K."/>
        </authorList>
    </citation>
    <scope>NUCLEOTIDE SEQUENCE</scope>
</reference>
<proteinExistence type="predicted"/>